<evidence type="ECO:0000313" key="5">
    <source>
        <dbReference type="Proteomes" id="UP000295985"/>
    </source>
</evidence>
<reference evidence="3 5" key="1">
    <citation type="submission" date="2018-04" db="EMBL/GenBank/DDBJ databases">
        <title>Brenneria corticis sp.nov.</title>
        <authorList>
            <person name="Li Y."/>
        </authorList>
    </citation>
    <scope>NUCLEOTIDE SEQUENCE [LARGE SCALE GENOMIC DNA]</scope>
    <source>
        <strain evidence="3 5">LMG 2694</strain>
    </source>
</reference>
<accession>A0A2U1UW65</accession>
<evidence type="ECO:0000256" key="2">
    <source>
        <dbReference type="ARBA" id="ARBA00022801"/>
    </source>
</evidence>
<dbReference type="InterPro" id="IPR050563">
    <property type="entry name" value="4-hydroxybenzoyl-CoA_TE"/>
</dbReference>
<dbReference type="SUPFAM" id="SSF54637">
    <property type="entry name" value="Thioesterase/thiol ester dehydrase-isomerase"/>
    <property type="match status" value="1"/>
</dbReference>
<gene>
    <name evidence="3" type="ORF">DDT54_00940</name>
    <name evidence="4" type="ORF">EH206_16780</name>
</gene>
<dbReference type="AlphaFoldDB" id="A0A2U1UW65"/>
<reference evidence="4 6" key="2">
    <citation type="submission" date="2018-11" db="EMBL/GenBank/DDBJ databases">
        <title>Genome sequences of Brenneria nigrifluens and Brenneria rubrifaciens.</title>
        <authorList>
            <person name="Poret-Peterson A.T."/>
            <person name="McClean A.E."/>
            <person name="Kluepfel D.A."/>
        </authorList>
    </citation>
    <scope>NUCLEOTIDE SEQUENCE [LARGE SCALE GENOMIC DNA]</scope>
    <source>
        <strain evidence="4 6">ATCC 13028</strain>
    </source>
</reference>
<dbReference type="EMBL" id="CP034036">
    <property type="protein sequence ID" value="QCR05689.1"/>
    <property type="molecule type" value="Genomic_DNA"/>
</dbReference>
<dbReference type="GO" id="GO:0047617">
    <property type="term" value="F:fatty acyl-CoA hydrolase activity"/>
    <property type="evidence" value="ECO:0007669"/>
    <property type="project" value="TreeGrafter"/>
</dbReference>
<dbReference type="InterPro" id="IPR006684">
    <property type="entry name" value="YbgC/YbaW"/>
</dbReference>
<dbReference type="Gene3D" id="3.10.129.10">
    <property type="entry name" value="Hotdog Thioesterase"/>
    <property type="match status" value="1"/>
</dbReference>
<evidence type="ECO:0000313" key="6">
    <source>
        <dbReference type="Proteomes" id="UP000303847"/>
    </source>
</evidence>
<dbReference type="NCBIfam" id="TIGR00051">
    <property type="entry name" value="YbgC/FadM family acyl-CoA thioesterase"/>
    <property type="match status" value="1"/>
</dbReference>
<dbReference type="Pfam" id="PF13279">
    <property type="entry name" value="4HBT_2"/>
    <property type="match status" value="1"/>
</dbReference>
<dbReference type="PANTHER" id="PTHR31793:SF24">
    <property type="entry name" value="LONG-CHAIN ACYL-COA THIOESTERASE FADM"/>
    <property type="match status" value="1"/>
</dbReference>
<dbReference type="OrthoDB" id="9799036at2"/>
<evidence type="ECO:0000256" key="1">
    <source>
        <dbReference type="ARBA" id="ARBA00005953"/>
    </source>
</evidence>
<keyword evidence="2" id="KW-0378">Hydrolase</keyword>
<protein>
    <submittedName>
        <fullName evidence="3">Acyl-CoA thioesterase</fullName>
    </submittedName>
</protein>
<dbReference type="InterPro" id="IPR029069">
    <property type="entry name" value="HotDog_dom_sf"/>
</dbReference>
<dbReference type="EMBL" id="QDKK01000001">
    <property type="protein sequence ID" value="PWC25924.1"/>
    <property type="molecule type" value="Genomic_DNA"/>
</dbReference>
<name>A0A2U1UW65_9GAMM</name>
<dbReference type="Proteomes" id="UP000295985">
    <property type="component" value="Unassembled WGS sequence"/>
</dbReference>
<evidence type="ECO:0000313" key="3">
    <source>
        <dbReference type="EMBL" id="PWC25924.1"/>
    </source>
</evidence>
<keyword evidence="6" id="KW-1185">Reference proteome</keyword>
<dbReference type="RefSeq" id="WP_009114011.1">
    <property type="nucleotide sequence ID" value="NZ_CP034036.1"/>
</dbReference>
<dbReference type="Proteomes" id="UP000303847">
    <property type="component" value="Chromosome"/>
</dbReference>
<proteinExistence type="inferred from homology"/>
<dbReference type="CDD" id="cd00586">
    <property type="entry name" value="4HBT"/>
    <property type="match status" value="1"/>
</dbReference>
<evidence type="ECO:0000313" key="4">
    <source>
        <dbReference type="EMBL" id="QCR05689.1"/>
    </source>
</evidence>
<dbReference type="PANTHER" id="PTHR31793">
    <property type="entry name" value="4-HYDROXYBENZOYL-COA THIOESTERASE FAMILY MEMBER"/>
    <property type="match status" value="1"/>
</dbReference>
<comment type="similarity">
    <text evidence="1">Belongs to the 4-hydroxybenzoyl-CoA thioesterase family.</text>
</comment>
<sequence>MQTFITVRGYHIDVYQHVNNARYLEFLEEARWQWLQKSALFDWMTSHRIAFVVVNININYRQPAVLGDELRIDGILLKIGARSGTISQTVTRVADNAIIADATLTFVCIDLVSQRALPLEGPLLEHLDAIRQA</sequence>
<organism evidence="3 5">
    <name type="scientific">Brenneria nigrifluens DSM 30175 = ATCC 13028</name>
    <dbReference type="NCBI Taxonomy" id="1121120"/>
    <lineage>
        <taxon>Bacteria</taxon>
        <taxon>Pseudomonadati</taxon>
        <taxon>Pseudomonadota</taxon>
        <taxon>Gammaproteobacteria</taxon>
        <taxon>Enterobacterales</taxon>
        <taxon>Pectobacteriaceae</taxon>
        <taxon>Brenneria</taxon>
    </lineage>
</organism>